<proteinExistence type="predicted"/>
<comment type="caution">
    <text evidence="2">The sequence shown here is derived from an EMBL/GenBank/DDBJ whole genome shotgun (WGS) entry which is preliminary data.</text>
</comment>
<dbReference type="Pfam" id="PF13966">
    <property type="entry name" value="zf-RVT"/>
    <property type="match status" value="1"/>
</dbReference>
<dbReference type="AlphaFoldDB" id="A0AAW2VXQ1"/>
<feature type="domain" description="Reverse transcriptase zinc-binding" evidence="1">
    <location>
        <begin position="50"/>
        <end position="145"/>
    </location>
</feature>
<reference evidence="2" key="1">
    <citation type="submission" date="2020-06" db="EMBL/GenBank/DDBJ databases">
        <authorList>
            <person name="Li T."/>
            <person name="Hu X."/>
            <person name="Zhang T."/>
            <person name="Song X."/>
            <person name="Zhang H."/>
            <person name="Dai N."/>
            <person name="Sheng W."/>
            <person name="Hou X."/>
            <person name="Wei L."/>
        </authorList>
    </citation>
    <scope>NUCLEOTIDE SEQUENCE</scope>
    <source>
        <strain evidence="2">KEN1</strain>
        <tissue evidence="2">Leaf</tissue>
    </source>
</reference>
<dbReference type="EMBL" id="JACGWN010000009">
    <property type="protein sequence ID" value="KAL0434337.1"/>
    <property type="molecule type" value="Genomic_DNA"/>
</dbReference>
<organism evidence="2">
    <name type="scientific">Sesamum latifolium</name>
    <dbReference type="NCBI Taxonomy" id="2727402"/>
    <lineage>
        <taxon>Eukaryota</taxon>
        <taxon>Viridiplantae</taxon>
        <taxon>Streptophyta</taxon>
        <taxon>Embryophyta</taxon>
        <taxon>Tracheophyta</taxon>
        <taxon>Spermatophyta</taxon>
        <taxon>Magnoliopsida</taxon>
        <taxon>eudicotyledons</taxon>
        <taxon>Gunneridae</taxon>
        <taxon>Pentapetalae</taxon>
        <taxon>asterids</taxon>
        <taxon>lamiids</taxon>
        <taxon>Lamiales</taxon>
        <taxon>Pedaliaceae</taxon>
        <taxon>Sesamum</taxon>
    </lineage>
</organism>
<name>A0AAW2VXQ1_9LAMI</name>
<evidence type="ECO:0000259" key="1">
    <source>
        <dbReference type="Pfam" id="PF13966"/>
    </source>
</evidence>
<protein>
    <recommendedName>
        <fullName evidence="1">Reverse transcriptase zinc-binding domain-containing protein</fullName>
    </recommendedName>
</protein>
<sequence>MIDPDTKEWDREIIDNIFNPEDQDLILKIPLGRESYLDTRCWHYTRNGVFSVRSAYFLAVELQYSQSSSSWSNDSSHARCKTIWSTKLPHKVRLFSWKLASDALPTSTNLVQRLRTIPFFCPFCGEMKDDIPHTFLQCHFARQTWAPSDLPWTVISA</sequence>
<accession>A0AAW2VXQ1</accession>
<dbReference type="InterPro" id="IPR026960">
    <property type="entry name" value="RVT-Znf"/>
</dbReference>
<reference evidence="2" key="2">
    <citation type="journal article" date="2024" name="Plant">
        <title>Genomic evolution and insights into agronomic trait innovations of Sesamum species.</title>
        <authorList>
            <person name="Miao H."/>
            <person name="Wang L."/>
            <person name="Qu L."/>
            <person name="Liu H."/>
            <person name="Sun Y."/>
            <person name="Le M."/>
            <person name="Wang Q."/>
            <person name="Wei S."/>
            <person name="Zheng Y."/>
            <person name="Lin W."/>
            <person name="Duan Y."/>
            <person name="Cao H."/>
            <person name="Xiong S."/>
            <person name="Wang X."/>
            <person name="Wei L."/>
            <person name="Li C."/>
            <person name="Ma Q."/>
            <person name="Ju M."/>
            <person name="Zhao R."/>
            <person name="Li G."/>
            <person name="Mu C."/>
            <person name="Tian Q."/>
            <person name="Mei H."/>
            <person name="Zhang T."/>
            <person name="Gao T."/>
            <person name="Zhang H."/>
        </authorList>
    </citation>
    <scope>NUCLEOTIDE SEQUENCE</scope>
    <source>
        <strain evidence="2">KEN1</strain>
    </source>
</reference>
<evidence type="ECO:0000313" key="2">
    <source>
        <dbReference type="EMBL" id="KAL0434337.1"/>
    </source>
</evidence>
<gene>
    <name evidence="2" type="ORF">Slati_2768000</name>
</gene>